<reference evidence="2 3" key="1">
    <citation type="journal article" date="2018" name="Mycol. Prog.">
        <title>Coniella lustricola, a new species from submerged detritus.</title>
        <authorList>
            <person name="Raudabaugh D.B."/>
            <person name="Iturriaga T."/>
            <person name="Carver A."/>
            <person name="Mondo S."/>
            <person name="Pangilinan J."/>
            <person name="Lipzen A."/>
            <person name="He G."/>
            <person name="Amirebrahimi M."/>
            <person name="Grigoriev I.V."/>
            <person name="Miller A.N."/>
        </authorList>
    </citation>
    <scope>NUCLEOTIDE SEQUENCE [LARGE SCALE GENOMIC DNA]</scope>
    <source>
        <strain evidence="2 3">B22-T-1</strain>
    </source>
</reference>
<evidence type="ECO:0000256" key="1">
    <source>
        <dbReference type="SAM" id="SignalP"/>
    </source>
</evidence>
<dbReference type="Proteomes" id="UP000241462">
    <property type="component" value="Unassembled WGS sequence"/>
</dbReference>
<feature type="chain" id="PRO_5015660908" description="Secreted protein" evidence="1">
    <location>
        <begin position="30"/>
        <end position="159"/>
    </location>
</feature>
<sequence>MAVSRFLGAAMHKWILFSCALSKAGQSHAAHEFRCNDANSARWKIKIDSPPGANKPASEIAETPRRCQVDSFPPRASTAALLLFQGQIVVVATKSHFFRRLIVWCRRNGALLFAIPCRASLTHERPTRGKLGFLQFPTAVSAALVNEQSGSCFPVVTVR</sequence>
<dbReference type="InParanoid" id="A0A2T3A9L2"/>
<gene>
    <name evidence="2" type="ORF">BD289DRAFT_242143</name>
</gene>
<evidence type="ECO:0000313" key="2">
    <source>
        <dbReference type="EMBL" id="PSR87269.1"/>
    </source>
</evidence>
<accession>A0A2T3A9L2</accession>
<keyword evidence="1" id="KW-0732">Signal</keyword>
<feature type="signal peptide" evidence="1">
    <location>
        <begin position="1"/>
        <end position="29"/>
    </location>
</feature>
<proteinExistence type="predicted"/>
<keyword evidence="3" id="KW-1185">Reference proteome</keyword>
<dbReference type="EMBL" id="KZ678431">
    <property type="protein sequence ID" value="PSR87269.1"/>
    <property type="molecule type" value="Genomic_DNA"/>
</dbReference>
<protein>
    <recommendedName>
        <fullName evidence="4">Secreted protein</fullName>
    </recommendedName>
</protein>
<dbReference type="AlphaFoldDB" id="A0A2T3A9L2"/>
<name>A0A2T3A9L2_9PEZI</name>
<evidence type="ECO:0008006" key="4">
    <source>
        <dbReference type="Google" id="ProtNLM"/>
    </source>
</evidence>
<organism evidence="2 3">
    <name type="scientific">Coniella lustricola</name>
    <dbReference type="NCBI Taxonomy" id="2025994"/>
    <lineage>
        <taxon>Eukaryota</taxon>
        <taxon>Fungi</taxon>
        <taxon>Dikarya</taxon>
        <taxon>Ascomycota</taxon>
        <taxon>Pezizomycotina</taxon>
        <taxon>Sordariomycetes</taxon>
        <taxon>Sordariomycetidae</taxon>
        <taxon>Diaporthales</taxon>
        <taxon>Schizoparmaceae</taxon>
        <taxon>Coniella</taxon>
    </lineage>
</organism>
<evidence type="ECO:0000313" key="3">
    <source>
        <dbReference type="Proteomes" id="UP000241462"/>
    </source>
</evidence>